<dbReference type="GO" id="GO:0003677">
    <property type="term" value="F:DNA binding"/>
    <property type="evidence" value="ECO:0007669"/>
    <property type="project" value="UniProtKB-KW"/>
</dbReference>
<dbReference type="AlphaFoldDB" id="A0A918YCZ4"/>
<evidence type="ECO:0000256" key="2">
    <source>
        <dbReference type="ARBA" id="ARBA00023125"/>
    </source>
</evidence>
<proteinExistence type="predicted"/>
<dbReference type="InterPro" id="IPR051011">
    <property type="entry name" value="Metal_resp_trans_reg"/>
</dbReference>
<dbReference type="Pfam" id="PF01022">
    <property type="entry name" value="HTH_5"/>
    <property type="match status" value="1"/>
</dbReference>
<sequence>MIGQARFLLLSDLGSPCTTTELARRHHMSASTVSYHLLRLHRVGLLHRTREGSKVYYQRTEQADRLVECHGHRVAALARPAREPARLTAAE</sequence>
<dbReference type="GO" id="GO:0003700">
    <property type="term" value="F:DNA-binding transcription factor activity"/>
    <property type="evidence" value="ECO:0007669"/>
    <property type="project" value="InterPro"/>
</dbReference>
<protein>
    <recommendedName>
        <fullName evidence="4">HTH arsR-type domain-containing protein</fullName>
    </recommendedName>
</protein>
<name>A0A918YCZ4_9ACTN</name>
<dbReference type="EMBL" id="BMVG01000001">
    <property type="protein sequence ID" value="GHD98281.1"/>
    <property type="molecule type" value="Genomic_DNA"/>
</dbReference>
<comment type="caution">
    <text evidence="5">The sequence shown here is derived from an EMBL/GenBank/DDBJ whole genome shotgun (WGS) entry which is preliminary data.</text>
</comment>
<accession>A0A918YCZ4</accession>
<evidence type="ECO:0000256" key="3">
    <source>
        <dbReference type="ARBA" id="ARBA00023163"/>
    </source>
</evidence>
<keyword evidence="1" id="KW-0805">Transcription regulation</keyword>
<dbReference type="Proteomes" id="UP000655443">
    <property type="component" value="Unassembled WGS sequence"/>
</dbReference>
<evidence type="ECO:0000313" key="6">
    <source>
        <dbReference type="Proteomes" id="UP000655443"/>
    </source>
</evidence>
<dbReference type="PANTHER" id="PTHR43132">
    <property type="entry name" value="ARSENICAL RESISTANCE OPERON REPRESSOR ARSR-RELATED"/>
    <property type="match status" value="1"/>
</dbReference>
<dbReference type="InterPro" id="IPR036388">
    <property type="entry name" value="WH-like_DNA-bd_sf"/>
</dbReference>
<reference evidence="5" key="2">
    <citation type="submission" date="2020-09" db="EMBL/GenBank/DDBJ databases">
        <authorList>
            <person name="Sun Q."/>
            <person name="Ohkuma M."/>
        </authorList>
    </citation>
    <scope>NUCLEOTIDE SEQUENCE</scope>
    <source>
        <strain evidence="5">JCM 4714</strain>
    </source>
</reference>
<organism evidence="5 6">
    <name type="scientific">Streptomyces alanosinicus</name>
    <dbReference type="NCBI Taxonomy" id="68171"/>
    <lineage>
        <taxon>Bacteria</taxon>
        <taxon>Bacillati</taxon>
        <taxon>Actinomycetota</taxon>
        <taxon>Actinomycetes</taxon>
        <taxon>Kitasatosporales</taxon>
        <taxon>Streptomycetaceae</taxon>
        <taxon>Streptomyces</taxon>
    </lineage>
</organism>
<evidence type="ECO:0000259" key="4">
    <source>
        <dbReference type="SMART" id="SM00418"/>
    </source>
</evidence>
<keyword evidence="2" id="KW-0238">DNA-binding</keyword>
<dbReference type="InterPro" id="IPR001845">
    <property type="entry name" value="HTH_ArsR_DNA-bd_dom"/>
</dbReference>
<dbReference type="CDD" id="cd00090">
    <property type="entry name" value="HTH_ARSR"/>
    <property type="match status" value="1"/>
</dbReference>
<dbReference type="SMART" id="SM00418">
    <property type="entry name" value="HTH_ARSR"/>
    <property type="match status" value="1"/>
</dbReference>
<dbReference type="InterPro" id="IPR011991">
    <property type="entry name" value="ArsR-like_HTH"/>
</dbReference>
<dbReference type="Gene3D" id="1.10.10.10">
    <property type="entry name" value="Winged helix-like DNA-binding domain superfamily/Winged helix DNA-binding domain"/>
    <property type="match status" value="1"/>
</dbReference>
<reference evidence="5" key="1">
    <citation type="journal article" date="2014" name="Int. J. Syst. Evol. Microbiol.">
        <title>Complete genome sequence of Corynebacterium casei LMG S-19264T (=DSM 44701T), isolated from a smear-ripened cheese.</title>
        <authorList>
            <consortium name="US DOE Joint Genome Institute (JGI-PGF)"/>
            <person name="Walter F."/>
            <person name="Albersmeier A."/>
            <person name="Kalinowski J."/>
            <person name="Ruckert C."/>
        </authorList>
    </citation>
    <scope>NUCLEOTIDE SEQUENCE</scope>
    <source>
        <strain evidence="5">JCM 4714</strain>
    </source>
</reference>
<gene>
    <name evidence="5" type="ORF">GCM10010339_04830</name>
</gene>
<keyword evidence="3" id="KW-0804">Transcription</keyword>
<evidence type="ECO:0000313" key="5">
    <source>
        <dbReference type="EMBL" id="GHD98281.1"/>
    </source>
</evidence>
<keyword evidence="6" id="KW-1185">Reference proteome</keyword>
<evidence type="ECO:0000256" key="1">
    <source>
        <dbReference type="ARBA" id="ARBA00023015"/>
    </source>
</evidence>
<feature type="domain" description="HTH arsR-type" evidence="4">
    <location>
        <begin position="6"/>
        <end position="71"/>
    </location>
</feature>
<dbReference type="SUPFAM" id="SSF46785">
    <property type="entry name" value="Winged helix' DNA-binding domain"/>
    <property type="match status" value="1"/>
</dbReference>
<dbReference type="PANTHER" id="PTHR43132:SF2">
    <property type="entry name" value="ARSENICAL RESISTANCE OPERON REPRESSOR ARSR-RELATED"/>
    <property type="match status" value="1"/>
</dbReference>
<dbReference type="InterPro" id="IPR036390">
    <property type="entry name" value="WH_DNA-bd_sf"/>
</dbReference>